<keyword evidence="3" id="KW-1185">Reference proteome</keyword>
<protein>
    <submittedName>
        <fullName evidence="2">Uncharacterized protein</fullName>
    </submittedName>
</protein>
<feature type="transmembrane region" description="Helical" evidence="1">
    <location>
        <begin position="53"/>
        <end position="73"/>
    </location>
</feature>
<organism evidence="2 3">
    <name type="scientific">Geoglobus acetivorans</name>
    <dbReference type="NCBI Taxonomy" id="565033"/>
    <lineage>
        <taxon>Archaea</taxon>
        <taxon>Methanobacteriati</taxon>
        <taxon>Methanobacteriota</taxon>
        <taxon>Archaeoglobi</taxon>
        <taxon>Archaeoglobales</taxon>
        <taxon>Archaeoglobaceae</taxon>
        <taxon>Geoglobus</taxon>
    </lineage>
</organism>
<accession>A0ABZ3H5F9</accession>
<evidence type="ECO:0000256" key="1">
    <source>
        <dbReference type="SAM" id="Phobius"/>
    </source>
</evidence>
<feature type="transmembrane region" description="Helical" evidence="1">
    <location>
        <begin position="85"/>
        <end position="103"/>
    </location>
</feature>
<dbReference type="RefSeq" id="WP_193807087.1">
    <property type="nucleotide sequence ID" value="NZ_CP087714.1"/>
</dbReference>
<keyword evidence="1" id="KW-1133">Transmembrane helix</keyword>
<dbReference type="Proteomes" id="UP001492541">
    <property type="component" value="Chromosome"/>
</dbReference>
<feature type="transmembrane region" description="Helical" evidence="1">
    <location>
        <begin position="109"/>
        <end position="126"/>
    </location>
</feature>
<evidence type="ECO:0000313" key="3">
    <source>
        <dbReference type="Proteomes" id="UP001492541"/>
    </source>
</evidence>
<evidence type="ECO:0000313" key="2">
    <source>
        <dbReference type="EMBL" id="XAT63672.1"/>
    </source>
</evidence>
<proteinExistence type="predicted"/>
<sequence length="138" mass="15570">MVRRADHILGVFLGLLLFLLWISFLFIIATSFLAEKETVNGTEIARISTFNQIFIWIMAGPLPFLLVLGHYLISGEQEDVKLMKFSSIGFSIWLTALLIAFLASMNMSPRTVLAGGYMMIFLILLFEKLKHAALKDNV</sequence>
<dbReference type="EMBL" id="CP087714">
    <property type="protein sequence ID" value="XAT63672.1"/>
    <property type="molecule type" value="Genomic_DNA"/>
</dbReference>
<dbReference type="GeneID" id="90450132"/>
<feature type="transmembrane region" description="Helical" evidence="1">
    <location>
        <begin position="12"/>
        <end position="33"/>
    </location>
</feature>
<name>A0ABZ3H5F9_GEOAI</name>
<gene>
    <name evidence="2" type="ORF">LPQ35_10510</name>
</gene>
<reference evidence="2 3" key="1">
    <citation type="submission" date="2021-11" db="EMBL/GenBank/DDBJ databases">
        <title>Whole genome of Geoglobus acetivorans.</title>
        <authorList>
            <person name="Liu D."/>
        </authorList>
    </citation>
    <scope>NUCLEOTIDE SEQUENCE [LARGE SCALE GENOMIC DNA]</scope>
    <source>
        <strain evidence="2 3">SBH6</strain>
    </source>
</reference>
<keyword evidence="1" id="KW-0472">Membrane</keyword>
<keyword evidence="1" id="KW-0812">Transmembrane</keyword>